<feature type="domain" description="GH16" evidence="1">
    <location>
        <begin position="1"/>
        <end position="75"/>
    </location>
</feature>
<evidence type="ECO:0000313" key="2">
    <source>
        <dbReference type="EMBL" id="RKP29748.1"/>
    </source>
</evidence>
<dbReference type="GO" id="GO:0031505">
    <property type="term" value="P:fungal-type cell wall organization"/>
    <property type="evidence" value="ECO:0007669"/>
    <property type="project" value="UniProtKB-ARBA"/>
</dbReference>
<dbReference type="EMBL" id="ML004476">
    <property type="protein sequence ID" value="RKP29748.1"/>
    <property type="molecule type" value="Genomic_DNA"/>
</dbReference>
<evidence type="ECO:0000313" key="3">
    <source>
        <dbReference type="Proteomes" id="UP000268321"/>
    </source>
</evidence>
<name>A0A4P9ZAU9_9ASCO</name>
<accession>A0A4P9ZAU9</accession>
<dbReference type="InterPro" id="IPR013320">
    <property type="entry name" value="ConA-like_dom_sf"/>
</dbReference>
<dbReference type="Proteomes" id="UP000268321">
    <property type="component" value="Unassembled WGS sequence"/>
</dbReference>
<reference evidence="3" key="1">
    <citation type="journal article" date="2018" name="Nat. Microbiol.">
        <title>Leveraging single-cell genomics to expand the fungal tree of life.</title>
        <authorList>
            <person name="Ahrendt S.R."/>
            <person name="Quandt C.A."/>
            <person name="Ciobanu D."/>
            <person name="Clum A."/>
            <person name="Salamov A."/>
            <person name="Andreopoulos B."/>
            <person name="Cheng J.F."/>
            <person name="Woyke T."/>
            <person name="Pelin A."/>
            <person name="Henrissat B."/>
            <person name="Reynolds N.K."/>
            <person name="Benny G.L."/>
            <person name="Smith M.E."/>
            <person name="James T.Y."/>
            <person name="Grigoriev I.V."/>
        </authorList>
    </citation>
    <scope>NUCLEOTIDE SEQUENCE [LARGE SCALE GENOMIC DNA]</scope>
    <source>
        <strain evidence="3">Baker2002</strain>
    </source>
</reference>
<dbReference type="GO" id="GO:0030246">
    <property type="term" value="F:carbohydrate binding"/>
    <property type="evidence" value="ECO:0007669"/>
    <property type="project" value="UniProtKB-KW"/>
</dbReference>
<dbReference type="InterPro" id="IPR000757">
    <property type="entry name" value="Beta-glucanase-like"/>
</dbReference>
<dbReference type="SUPFAM" id="SSF49899">
    <property type="entry name" value="Concanavalin A-like lectins/glucanases"/>
    <property type="match status" value="1"/>
</dbReference>
<proteinExistence type="predicted"/>
<dbReference type="Pfam" id="PF00722">
    <property type="entry name" value="Glyco_hydro_16"/>
    <property type="match status" value="1"/>
</dbReference>
<gene>
    <name evidence="2" type="ORF">METBISCDRAFT_17898</name>
</gene>
<dbReference type="PROSITE" id="PS51762">
    <property type="entry name" value="GH16_2"/>
    <property type="match status" value="1"/>
</dbReference>
<feature type="non-terminal residue" evidence="2">
    <location>
        <position position="1"/>
    </location>
</feature>
<keyword evidence="2" id="KW-0430">Lectin</keyword>
<dbReference type="AlphaFoldDB" id="A0A4P9ZAU9"/>
<dbReference type="GO" id="GO:0005975">
    <property type="term" value="P:carbohydrate metabolic process"/>
    <property type="evidence" value="ECO:0007669"/>
    <property type="project" value="InterPro"/>
</dbReference>
<dbReference type="OrthoDB" id="4781at2759"/>
<dbReference type="Gene3D" id="2.60.120.200">
    <property type="match status" value="1"/>
</dbReference>
<organism evidence="2 3">
    <name type="scientific">Metschnikowia bicuspidata</name>
    <dbReference type="NCBI Taxonomy" id="27322"/>
    <lineage>
        <taxon>Eukaryota</taxon>
        <taxon>Fungi</taxon>
        <taxon>Dikarya</taxon>
        <taxon>Ascomycota</taxon>
        <taxon>Saccharomycotina</taxon>
        <taxon>Pichiomycetes</taxon>
        <taxon>Metschnikowiaceae</taxon>
        <taxon>Metschnikowia</taxon>
    </lineage>
</organism>
<sequence length="104" mass="11731">LSSGQDDFHTYAIEYTPECVKWSVDGLVIRTMYGEEIKSFAQRPMQVQIGIWGGGRPKGSRSYIDWIGGYIDYSKLPYSIVVEGIKVADYSTGQLYKYTELDGS</sequence>
<protein>
    <submittedName>
        <fullName evidence="2">Concanavalin A-like lectin/glucanase</fullName>
    </submittedName>
</protein>
<evidence type="ECO:0000259" key="1">
    <source>
        <dbReference type="PROSITE" id="PS51762"/>
    </source>
</evidence>
<dbReference type="GO" id="GO:0004553">
    <property type="term" value="F:hydrolase activity, hydrolyzing O-glycosyl compounds"/>
    <property type="evidence" value="ECO:0007669"/>
    <property type="project" value="InterPro"/>
</dbReference>
<keyword evidence="3" id="KW-1185">Reference proteome</keyword>